<sequence length="525" mass="58241">MLKKGIWDQRERKGSYLTLVWTRVPLQLNKGMSANEDFVFQLSVLLLCLLFTQWIFVALLFIWLRKICQRADQVYNEWNVYSKLNLDLKQTGTETSTEAKNPYSIPLVIANRRAGNSETNKAQTLLNIDRTFAYTQADLYDQSLTRTPAAEGEAEDVALNSSSNKLAPKKLPPDLEDAPLEASGLKANNNDPVLLFLNGGVDDNARKGLFETLKGGQDKRGENSLPGQKERIVLVEVTNAVQVHNEEETLSSERDAGKPTNQLEEVKDSSSSEPATESTVLNDNTGSKNDADGSISWNSQHCEAKQKNQAGTSGEAETKIKLLYEDEAGKHLPSECKSKVKAKPRKKRLSTEKSKQVASLEKTFDDGTQANLQLHVPHSRGNQQTEGGLKRNPVDVPESKHNGASSQNPVVQETHHYLNENDYEFIGTNLANKDGGFQDTLEDVYESIDANISKVNPTSADPQGLCCATVKDPGSNAGELFDDFPVYSNMANDQQDSTMRSDDKCIFDSEEQGPIYVNIREMFDI</sequence>
<evidence type="ECO:0000313" key="4">
    <source>
        <dbReference type="EMBL" id="KAK2547957.1"/>
    </source>
</evidence>
<feature type="compositionally biased region" description="Basic and acidic residues" evidence="1">
    <location>
        <begin position="244"/>
        <end position="257"/>
    </location>
</feature>
<dbReference type="Proteomes" id="UP001249851">
    <property type="component" value="Unassembled WGS sequence"/>
</dbReference>
<dbReference type="EMBL" id="JARQWQ010000217">
    <property type="protein sequence ID" value="KAK2547085.1"/>
    <property type="molecule type" value="Genomic_DNA"/>
</dbReference>
<keyword evidence="2" id="KW-0812">Transmembrane</keyword>
<feature type="compositionally biased region" description="Basic and acidic residues" evidence="1">
    <location>
        <begin position="388"/>
        <end position="401"/>
    </location>
</feature>
<reference evidence="4" key="2">
    <citation type="journal article" date="2023" name="Science">
        <title>Genomic signatures of disease resistance in endangered staghorn corals.</title>
        <authorList>
            <person name="Vollmer S.V."/>
            <person name="Selwyn J.D."/>
            <person name="Despard B.A."/>
            <person name="Roesel C.L."/>
        </authorList>
    </citation>
    <scope>NUCLEOTIDE SEQUENCE</scope>
    <source>
        <strain evidence="4">K2</strain>
    </source>
</reference>
<feature type="region of interest" description="Disordered" evidence="1">
    <location>
        <begin position="376"/>
        <end position="410"/>
    </location>
</feature>
<evidence type="ECO:0000313" key="3">
    <source>
        <dbReference type="EMBL" id="KAK2547085.1"/>
    </source>
</evidence>
<keyword evidence="2" id="KW-0472">Membrane</keyword>
<feature type="compositionally biased region" description="Basic residues" evidence="1">
    <location>
        <begin position="339"/>
        <end position="348"/>
    </location>
</feature>
<gene>
    <name evidence="4" type="ORF">P5673_031979</name>
    <name evidence="3" type="ORF">P5673_033136</name>
</gene>
<keyword evidence="2" id="KW-1133">Transmembrane helix</keyword>
<comment type="caution">
    <text evidence="4">The sequence shown here is derived from an EMBL/GenBank/DDBJ whole genome shotgun (WGS) entry which is preliminary data.</text>
</comment>
<accession>A0AAD9PRX5</accession>
<dbReference type="EMBL" id="JARQWQ010000161">
    <property type="protein sequence ID" value="KAK2547957.1"/>
    <property type="molecule type" value="Genomic_DNA"/>
</dbReference>
<protein>
    <submittedName>
        <fullName evidence="4">Uncharacterized protein</fullName>
    </submittedName>
</protein>
<reference evidence="4" key="1">
    <citation type="journal article" date="2023" name="G3 (Bethesda)">
        <title>Whole genome assembly and annotation of the endangered Caribbean coral Acropora cervicornis.</title>
        <authorList>
            <person name="Selwyn J.D."/>
            <person name="Vollmer S.V."/>
        </authorList>
    </citation>
    <scope>NUCLEOTIDE SEQUENCE</scope>
    <source>
        <strain evidence="4">K2</strain>
    </source>
</reference>
<feature type="region of interest" description="Disordered" evidence="1">
    <location>
        <begin position="151"/>
        <end position="186"/>
    </location>
</feature>
<name>A0AAD9PRX5_ACRCE</name>
<dbReference type="AlphaFoldDB" id="A0AAD9PRX5"/>
<evidence type="ECO:0000256" key="2">
    <source>
        <dbReference type="SAM" id="Phobius"/>
    </source>
</evidence>
<evidence type="ECO:0000256" key="1">
    <source>
        <dbReference type="SAM" id="MobiDB-lite"/>
    </source>
</evidence>
<evidence type="ECO:0000313" key="5">
    <source>
        <dbReference type="Proteomes" id="UP001249851"/>
    </source>
</evidence>
<keyword evidence="5" id="KW-1185">Reference proteome</keyword>
<feature type="region of interest" description="Disordered" evidence="1">
    <location>
        <begin position="244"/>
        <end position="296"/>
    </location>
</feature>
<feature type="region of interest" description="Disordered" evidence="1">
    <location>
        <begin position="335"/>
        <end position="361"/>
    </location>
</feature>
<organism evidence="4 5">
    <name type="scientific">Acropora cervicornis</name>
    <name type="common">Staghorn coral</name>
    <dbReference type="NCBI Taxonomy" id="6130"/>
    <lineage>
        <taxon>Eukaryota</taxon>
        <taxon>Metazoa</taxon>
        <taxon>Cnidaria</taxon>
        <taxon>Anthozoa</taxon>
        <taxon>Hexacorallia</taxon>
        <taxon>Scleractinia</taxon>
        <taxon>Astrocoeniina</taxon>
        <taxon>Acroporidae</taxon>
        <taxon>Acropora</taxon>
    </lineage>
</organism>
<proteinExistence type="predicted"/>
<feature type="compositionally biased region" description="Polar residues" evidence="1">
    <location>
        <begin position="271"/>
        <end position="288"/>
    </location>
</feature>
<feature type="transmembrane region" description="Helical" evidence="2">
    <location>
        <begin position="38"/>
        <end position="64"/>
    </location>
</feature>